<dbReference type="OrthoDB" id="9796085at2"/>
<reference evidence="2" key="1">
    <citation type="submission" date="2018-12" db="EMBL/GenBank/DDBJ databases">
        <title>Tengunoibacter tsumagoiensis gen. nov., sp. nov., Dictyobacter kobayashii sp. nov., D. alpinus sp. nov., and D. joshuensis sp. nov. and description of Dictyobacteraceae fam. nov. within the order Ktedonobacterales isolated from Tengu-no-mugimeshi.</title>
        <authorList>
            <person name="Wang C.M."/>
            <person name="Zheng Y."/>
            <person name="Sakai Y."/>
            <person name="Toyoda A."/>
            <person name="Minakuchi Y."/>
            <person name="Abe K."/>
            <person name="Yokota A."/>
            <person name="Yabe S."/>
        </authorList>
    </citation>
    <scope>NUCLEOTIDE SEQUENCE [LARGE SCALE GENOMIC DNA]</scope>
    <source>
        <strain evidence="2">S-27</strain>
    </source>
</reference>
<dbReference type="RefSeq" id="WP_126602581.1">
    <property type="nucleotide sequence ID" value="NZ_BIFQ01000002.1"/>
</dbReference>
<comment type="caution">
    <text evidence="1">The sequence shown here is derived from an EMBL/GenBank/DDBJ whole genome shotgun (WGS) entry which is preliminary data.</text>
</comment>
<dbReference type="GO" id="GO:0019441">
    <property type="term" value="P:L-tryptophan catabolic process to kynurenine"/>
    <property type="evidence" value="ECO:0007669"/>
    <property type="project" value="InterPro"/>
</dbReference>
<dbReference type="Proteomes" id="UP000287224">
    <property type="component" value="Unassembled WGS sequence"/>
</dbReference>
<sequence length="262" mass="28278">MSTAPKSILAQFLEGLQTGLLKVIDLTSLLEPETPVIDLPPMFAPSPSLSLTEISHYDERGPAWYWNVLNLGEHTGTHFDAPIHWITGKDLPNNSTDTIPVRKFVGPACVINVTAEVARDPDFLLSKDDVVRWEGQHGRIPSGAWVLLHTGWSQRQGCKAFLNIQDDGAHSPSLQQECIQFLITERDILGLGVETVGTDAGQAGGFNPPFPMHTSLHGSGRFGLTSLTNLDQLPATGAIVIAAPLKILKGSGSPLRVIAIIE</sequence>
<dbReference type="Pfam" id="PF04199">
    <property type="entry name" value="Cyclase"/>
    <property type="match status" value="1"/>
</dbReference>
<dbReference type="EMBL" id="BIFQ01000002">
    <property type="protein sequence ID" value="GCE09817.1"/>
    <property type="molecule type" value="Genomic_DNA"/>
</dbReference>
<dbReference type="AlphaFoldDB" id="A0A401ZSG0"/>
<dbReference type="InterPro" id="IPR007325">
    <property type="entry name" value="KFase/CYL"/>
</dbReference>
<gene>
    <name evidence="1" type="ORF">KDAU_71460</name>
</gene>
<dbReference type="GO" id="GO:0004061">
    <property type="term" value="F:arylformamidase activity"/>
    <property type="evidence" value="ECO:0007669"/>
    <property type="project" value="InterPro"/>
</dbReference>
<protein>
    <submittedName>
        <fullName evidence="1">Cyclase</fullName>
    </submittedName>
</protein>
<dbReference type="PANTHER" id="PTHR31118">
    <property type="entry name" value="CYCLASE-LIKE PROTEIN 2"/>
    <property type="match status" value="1"/>
</dbReference>
<keyword evidence="2" id="KW-1185">Reference proteome</keyword>
<dbReference type="InterPro" id="IPR037175">
    <property type="entry name" value="KFase_sf"/>
</dbReference>
<evidence type="ECO:0000313" key="1">
    <source>
        <dbReference type="EMBL" id="GCE09817.1"/>
    </source>
</evidence>
<organism evidence="1 2">
    <name type="scientific">Dictyobacter aurantiacus</name>
    <dbReference type="NCBI Taxonomy" id="1936993"/>
    <lineage>
        <taxon>Bacteria</taxon>
        <taxon>Bacillati</taxon>
        <taxon>Chloroflexota</taxon>
        <taxon>Ktedonobacteria</taxon>
        <taxon>Ktedonobacterales</taxon>
        <taxon>Dictyobacteraceae</taxon>
        <taxon>Dictyobacter</taxon>
    </lineage>
</organism>
<dbReference type="SUPFAM" id="SSF102198">
    <property type="entry name" value="Putative cyclase"/>
    <property type="match status" value="1"/>
</dbReference>
<accession>A0A401ZSG0</accession>
<dbReference type="PANTHER" id="PTHR31118:SF12">
    <property type="entry name" value="CYCLASE-LIKE PROTEIN 2"/>
    <property type="match status" value="1"/>
</dbReference>
<evidence type="ECO:0000313" key="2">
    <source>
        <dbReference type="Proteomes" id="UP000287224"/>
    </source>
</evidence>
<proteinExistence type="predicted"/>
<dbReference type="Gene3D" id="3.50.30.50">
    <property type="entry name" value="Putative cyclase"/>
    <property type="match status" value="1"/>
</dbReference>
<name>A0A401ZSG0_9CHLR</name>